<dbReference type="AlphaFoldDB" id="A0A5B7GB89"/>
<reference evidence="2 3" key="1">
    <citation type="submission" date="2019-05" db="EMBL/GenBank/DDBJ databases">
        <title>Another draft genome of Portunus trituberculatus and its Hox gene families provides insights of decapod evolution.</title>
        <authorList>
            <person name="Jeong J.-H."/>
            <person name="Song I."/>
            <person name="Kim S."/>
            <person name="Choi T."/>
            <person name="Kim D."/>
            <person name="Ryu S."/>
            <person name="Kim W."/>
        </authorList>
    </citation>
    <scope>NUCLEOTIDE SEQUENCE [LARGE SCALE GENOMIC DNA]</scope>
    <source>
        <tissue evidence="2">Muscle</tissue>
    </source>
</reference>
<accession>A0A5B7GB89</accession>
<dbReference type="EMBL" id="VSRR010012628">
    <property type="protein sequence ID" value="MPC54776.1"/>
    <property type="molecule type" value="Genomic_DNA"/>
</dbReference>
<protein>
    <submittedName>
        <fullName evidence="2">Uncharacterized protein</fullName>
    </submittedName>
</protein>
<keyword evidence="3" id="KW-1185">Reference proteome</keyword>
<dbReference type="Proteomes" id="UP000324222">
    <property type="component" value="Unassembled WGS sequence"/>
</dbReference>
<proteinExistence type="predicted"/>
<organism evidence="2 3">
    <name type="scientific">Portunus trituberculatus</name>
    <name type="common">Swimming crab</name>
    <name type="synonym">Neptunus trituberculatus</name>
    <dbReference type="NCBI Taxonomy" id="210409"/>
    <lineage>
        <taxon>Eukaryota</taxon>
        <taxon>Metazoa</taxon>
        <taxon>Ecdysozoa</taxon>
        <taxon>Arthropoda</taxon>
        <taxon>Crustacea</taxon>
        <taxon>Multicrustacea</taxon>
        <taxon>Malacostraca</taxon>
        <taxon>Eumalacostraca</taxon>
        <taxon>Eucarida</taxon>
        <taxon>Decapoda</taxon>
        <taxon>Pleocyemata</taxon>
        <taxon>Brachyura</taxon>
        <taxon>Eubrachyura</taxon>
        <taxon>Portunoidea</taxon>
        <taxon>Portunidae</taxon>
        <taxon>Portuninae</taxon>
        <taxon>Portunus</taxon>
    </lineage>
</organism>
<comment type="caution">
    <text evidence="2">The sequence shown here is derived from an EMBL/GenBank/DDBJ whole genome shotgun (WGS) entry which is preliminary data.</text>
</comment>
<name>A0A5B7GB89_PORTR</name>
<evidence type="ECO:0000313" key="3">
    <source>
        <dbReference type="Proteomes" id="UP000324222"/>
    </source>
</evidence>
<feature type="compositionally biased region" description="Polar residues" evidence="1">
    <location>
        <begin position="54"/>
        <end position="67"/>
    </location>
</feature>
<gene>
    <name evidence="2" type="ORF">E2C01_048702</name>
</gene>
<feature type="region of interest" description="Disordered" evidence="1">
    <location>
        <begin position="35"/>
        <end position="67"/>
    </location>
</feature>
<evidence type="ECO:0000313" key="2">
    <source>
        <dbReference type="EMBL" id="MPC54776.1"/>
    </source>
</evidence>
<evidence type="ECO:0000256" key="1">
    <source>
        <dbReference type="SAM" id="MobiDB-lite"/>
    </source>
</evidence>
<sequence length="67" mass="7372">MEQVEKIQRLGKYADINIGATVVQWDRVRFVGPRVLKRTGSNPGHGPRLGRASTRGNGSQMPKPKSS</sequence>